<accession>A0A1Y1ZNB8</accession>
<evidence type="ECO:0000256" key="2">
    <source>
        <dbReference type="ARBA" id="ARBA00007401"/>
    </source>
</evidence>
<evidence type="ECO:0000256" key="4">
    <source>
        <dbReference type="ARBA" id="ARBA00022801"/>
    </source>
</evidence>
<evidence type="ECO:0000256" key="6">
    <source>
        <dbReference type="ARBA" id="ARBA00032230"/>
    </source>
</evidence>
<dbReference type="Gene3D" id="2.70.98.10">
    <property type="match status" value="1"/>
</dbReference>
<dbReference type="GO" id="GO:0030246">
    <property type="term" value="F:carbohydrate binding"/>
    <property type="evidence" value="ECO:0007669"/>
    <property type="project" value="InterPro"/>
</dbReference>
<name>A0A1Y1ZNB8_9PLEO</name>
<evidence type="ECO:0000256" key="3">
    <source>
        <dbReference type="ARBA" id="ARBA00012756"/>
    </source>
</evidence>
<evidence type="ECO:0000259" key="7">
    <source>
        <dbReference type="SMART" id="SM01038"/>
    </source>
</evidence>
<dbReference type="Gene3D" id="2.60.40.10">
    <property type="entry name" value="Immunoglobulins"/>
    <property type="match status" value="1"/>
</dbReference>
<protein>
    <recommendedName>
        <fullName evidence="3">beta-galactosidase</fullName>
        <ecNumber evidence="3">3.2.1.23</ecNumber>
    </recommendedName>
    <alternativeName>
        <fullName evidence="6">Lactase</fullName>
    </alternativeName>
</protein>
<dbReference type="InterPro" id="IPR006104">
    <property type="entry name" value="Glyco_hydro_2_N"/>
</dbReference>
<dbReference type="Pfam" id="PF02836">
    <property type="entry name" value="Glyco_hydro_2_C"/>
    <property type="match status" value="1"/>
</dbReference>
<dbReference type="InterPro" id="IPR013783">
    <property type="entry name" value="Ig-like_fold"/>
</dbReference>
<sequence>MAGEDPTFGPDWNNLSVIHRNTLPPRSSFVNYSSPNDALTYDTSKSLAVCLSGTWKSHLANSPFKAPADFFNEDFDKSNWNDITVPSVWLIEGYEKPSYTNVTCIDYMQVPLDGNMTGSYVVKFPFPKDFSGYQLRLRFEGVDAAFHVWLNDHVNKDENILAVRVYQWTDLPPLIMESDQWWLSGIFRDVFLLAFPKEHIKDFTFQTLLDETYTNATLSLALLQSDKSTIVAQDEVSAKGCDTVTFSLEIPNPTKWTAEDPYLYHVILTAGSQVIAQRVGFRKVELKNGLILVNGKRAVFRGVNRDEHYPAKGRTVPLEFLRRDLILMKRFNINALRTSHQPNDPGFYDLADELGLWLIDEADLECHGFDTIHETALPPEEQAKSFEEKKAITYGRAGKRLSDNPEWEEAYFDRAKQLVHRDKNHASVIIWSLGNEAFYGRDFRAMYHWIKEIDPTRLVHYEGDVRAETTDCYSLMYPKIAEIQSFAEKWDGKKPLILCEFAHAMGNGPRSFKEYMDEFYKNPCLQGGFVWEWANHGLLTKNKDGDEYYGYGGDFEEPVHDYNFVMDGLVTSDHTPGPGLAEYKKAIEPVQLIEDSKNEITIINRFDVIPLNHVKCTYSIIGDEFTLAREDTHIPYTAPGHISKLSIPDFELPKPNTEFPIRGPATTAVAPPPAPSARITELPEAILEVNSEFCKWNFDCVLSRLTSWAKENVEILHTGPQLDFYRALTDNDYTVGASWKAKNIHLMKPFTRSVSWDTKGGVVSITCKQRIAPPVLEWAVDADITYTFTITGLSIAVSGVPHGQNLPSTSPRVGLTLALDSAFSDVEWFGRGPGESYKDRKLSQKFGTYKLPADGLMTDYEFPQENGNWTDTRWVKFAAGHGALTARVRTNGEGFDFAAGHYYTTDVDQATHPFELRQKRVEEVVVRLDADHHGLGSQSCGPPVLEQYALESKPFEFEVLLDYA</sequence>
<dbReference type="PANTHER" id="PTHR46323">
    <property type="entry name" value="BETA-GALACTOSIDASE"/>
    <property type="match status" value="1"/>
</dbReference>
<dbReference type="Gene3D" id="2.60.120.260">
    <property type="entry name" value="Galactose-binding domain-like"/>
    <property type="match status" value="1"/>
</dbReference>
<dbReference type="GO" id="GO:0009341">
    <property type="term" value="C:beta-galactosidase complex"/>
    <property type="evidence" value="ECO:0007669"/>
    <property type="project" value="InterPro"/>
</dbReference>
<dbReference type="EC" id="3.2.1.23" evidence="3"/>
<dbReference type="InterPro" id="IPR036156">
    <property type="entry name" value="Beta-gal/glucu_dom_sf"/>
</dbReference>
<dbReference type="FunFam" id="3.20.20.80:FF:000018">
    <property type="entry name" value="Beta-galactosidase"/>
    <property type="match status" value="1"/>
</dbReference>
<dbReference type="InterPro" id="IPR006103">
    <property type="entry name" value="Glyco_hydro_2_cat"/>
</dbReference>
<dbReference type="Pfam" id="PF02837">
    <property type="entry name" value="Glyco_hydro_2_N"/>
    <property type="match status" value="1"/>
</dbReference>
<dbReference type="SMART" id="SM01038">
    <property type="entry name" value="Bgal_small_N"/>
    <property type="match status" value="1"/>
</dbReference>
<evidence type="ECO:0000313" key="8">
    <source>
        <dbReference type="EMBL" id="ORY11743.1"/>
    </source>
</evidence>
<dbReference type="InterPro" id="IPR006102">
    <property type="entry name" value="Ig-like_GH2"/>
</dbReference>
<dbReference type="InterPro" id="IPR023232">
    <property type="entry name" value="Glyco_hydro_2_AS"/>
</dbReference>
<dbReference type="Proteomes" id="UP000193144">
    <property type="component" value="Unassembled WGS sequence"/>
</dbReference>
<dbReference type="InterPro" id="IPR014718">
    <property type="entry name" value="GH-type_carb-bd"/>
</dbReference>
<keyword evidence="9" id="KW-1185">Reference proteome</keyword>
<dbReference type="InterPro" id="IPR004199">
    <property type="entry name" value="B-gal_small/dom_5"/>
</dbReference>
<evidence type="ECO:0000256" key="1">
    <source>
        <dbReference type="ARBA" id="ARBA00001412"/>
    </source>
</evidence>
<dbReference type="EMBL" id="MCFA01000058">
    <property type="protein sequence ID" value="ORY11743.1"/>
    <property type="molecule type" value="Genomic_DNA"/>
</dbReference>
<keyword evidence="5" id="KW-0326">Glycosidase</keyword>
<proteinExistence type="inferred from homology"/>
<dbReference type="InterPro" id="IPR017853">
    <property type="entry name" value="GH"/>
</dbReference>
<feature type="domain" description="Beta galactosidase small chain/" evidence="7">
    <location>
        <begin position="688"/>
        <end position="962"/>
    </location>
</feature>
<comment type="catalytic activity">
    <reaction evidence="1">
        <text>Hydrolysis of terminal non-reducing beta-D-galactose residues in beta-D-galactosides.</text>
        <dbReference type="EC" id="3.2.1.23"/>
    </reaction>
</comment>
<organism evidence="8 9">
    <name type="scientific">Clohesyomyces aquaticus</name>
    <dbReference type="NCBI Taxonomy" id="1231657"/>
    <lineage>
        <taxon>Eukaryota</taxon>
        <taxon>Fungi</taxon>
        <taxon>Dikarya</taxon>
        <taxon>Ascomycota</taxon>
        <taxon>Pezizomycotina</taxon>
        <taxon>Dothideomycetes</taxon>
        <taxon>Pleosporomycetidae</taxon>
        <taxon>Pleosporales</taxon>
        <taxon>Lindgomycetaceae</taxon>
        <taxon>Clohesyomyces</taxon>
    </lineage>
</organism>
<dbReference type="AlphaFoldDB" id="A0A1Y1ZNB8"/>
<dbReference type="InterPro" id="IPR050347">
    <property type="entry name" value="Bact_Beta-galactosidase"/>
</dbReference>
<dbReference type="GO" id="GO:0005990">
    <property type="term" value="P:lactose catabolic process"/>
    <property type="evidence" value="ECO:0007669"/>
    <property type="project" value="TreeGrafter"/>
</dbReference>
<dbReference type="OrthoDB" id="408320at2759"/>
<keyword evidence="4 8" id="KW-0378">Hydrolase</keyword>
<comment type="caution">
    <text evidence="8">The sequence shown here is derived from an EMBL/GenBank/DDBJ whole genome shotgun (WGS) entry which is preliminary data.</text>
</comment>
<dbReference type="PROSITE" id="PS00608">
    <property type="entry name" value="GLYCOSYL_HYDROL_F2_2"/>
    <property type="match status" value="1"/>
</dbReference>
<dbReference type="InterPro" id="IPR006101">
    <property type="entry name" value="Glyco_hydro_2"/>
</dbReference>
<dbReference type="SUPFAM" id="SSF74650">
    <property type="entry name" value="Galactose mutarotase-like"/>
    <property type="match status" value="1"/>
</dbReference>
<dbReference type="GO" id="GO:0004565">
    <property type="term" value="F:beta-galactosidase activity"/>
    <property type="evidence" value="ECO:0007669"/>
    <property type="project" value="UniProtKB-EC"/>
</dbReference>
<dbReference type="SUPFAM" id="SSF49303">
    <property type="entry name" value="beta-Galactosidase/glucuronidase domain"/>
    <property type="match status" value="2"/>
</dbReference>
<dbReference type="SUPFAM" id="SSF49785">
    <property type="entry name" value="Galactose-binding domain-like"/>
    <property type="match status" value="1"/>
</dbReference>
<evidence type="ECO:0000313" key="9">
    <source>
        <dbReference type="Proteomes" id="UP000193144"/>
    </source>
</evidence>
<dbReference type="InterPro" id="IPR011013">
    <property type="entry name" value="Gal_mutarotase_sf_dom"/>
</dbReference>
<dbReference type="SUPFAM" id="SSF51445">
    <property type="entry name" value="(Trans)glycosidases"/>
    <property type="match status" value="1"/>
</dbReference>
<dbReference type="Pfam" id="PF02929">
    <property type="entry name" value="Bgal_small_N"/>
    <property type="match status" value="1"/>
</dbReference>
<dbReference type="PRINTS" id="PR00132">
    <property type="entry name" value="GLHYDRLASE2"/>
</dbReference>
<comment type="similarity">
    <text evidence="2">Belongs to the glycosyl hydrolase 2 family.</text>
</comment>
<dbReference type="PANTHER" id="PTHR46323:SF2">
    <property type="entry name" value="BETA-GALACTOSIDASE"/>
    <property type="match status" value="1"/>
</dbReference>
<dbReference type="Gene3D" id="3.20.20.80">
    <property type="entry name" value="Glycosidases"/>
    <property type="match status" value="1"/>
</dbReference>
<dbReference type="STRING" id="1231657.A0A1Y1ZNB8"/>
<dbReference type="Pfam" id="PF00703">
    <property type="entry name" value="Glyco_hydro_2"/>
    <property type="match status" value="1"/>
</dbReference>
<gene>
    <name evidence="8" type="ORF">BCR34DRAFT_624688</name>
</gene>
<dbReference type="InterPro" id="IPR008979">
    <property type="entry name" value="Galactose-bd-like_sf"/>
</dbReference>
<evidence type="ECO:0000256" key="5">
    <source>
        <dbReference type="ARBA" id="ARBA00023295"/>
    </source>
</evidence>
<reference evidence="8 9" key="1">
    <citation type="submission" date="2016-07" db="EMBL/GenBank/DDBJ databases">
        <title>Pervasive Adenine N6-methylation of Active Genes in Fungi.</title>
        <authorList>
            <consortium name="DOE Joint Genome Institute"/>
            <person name="Mondo S.J."/>
            <person name="Dannebaum R.O."/>
            <person name="Kuo R.C."/>
            <person name="Labutti K."/>
            <person name="Haridas S."/>
            <person name="Kuo A."/>
            <person name="Salamov A."/>
            <person name="Ahrendt S.R."/>
            <person name="Lipzen A."/>
            <person name="Sullivan W."/>
            <person name="Andreopoulos W.B."/>
            <person name="Clum A."/>
            <person name="Lindquist E."/>
            <person name="Daum C."/>
            <person name="Ramamoorthy G.K."/>
            <person name="Gryganskyi A."/>
            <person name="Culley D."/>
            <person name="Magnuson J.K."/>
            <person name="James T.Y."/>
            <person name="O'Malley M.A."/>
            <person name="Stajich J.E."/>
            <person name="Spatafora J.W."/>
            <person name="Visel A."/>
            <person name="Grigoriev I.V."/>
        </authorList>
    </citation>
    <scope>NUCLEOTIDE SEQUENCE [LARGE SCALE GENOMIC DNA]</scope>
    <source>
        <strain evidence="8 9">CBS 115471</strain>
    </source>
</reference>